<gene>
    <name evidence="1" type="ORF">AWR36_010770</name>
</gene>
<reference evidence="1" key="1">
    <citation type="submission" date="2017-08" db="EMBL/GenBank/DDBJ databases">
        <title>Microbulbifer marisrubri sp. nov., a halophilic alphaproteobacterium isolated from marine sediment of the Yellow Sea, China.</title>
        <authorList>
            <person name="Zhang G."/>
            <person name="Xiong Q."/>
        </authorList>
    </citation>
    <scope>NUCLEOTIDE SEQUENCE [LARGE SCALE GENOMIC DNA]</scope>
    <source>
        <strain evidence="1">WRN-8</strain>
    </source>
</reference>
<dbReference type="EMBL" id="LRFG02000003">
    <property type="protein sequence ID" value="PCO05199.1"/>
    <property type="molecule type" value="Genomic_DNA"/>
</dbReference>
<keyword evidence="2" id="KW-1185">Reference proteome</keyword>
<evidence type="ECO:0000313" key="1">
    <source>
        <dbReference type="EMBL" id="PCO05199.1"/>
    </source>
</evidence>
<sequence>MLNKSQSISARLSPEDYAYLMSIDRNGAVTQSEKVRELIAMARESAGAGSFALAYLTSTEAMLPVRARYAEGTERSLLVEAVMDLVSEGAAAIQSCANQQDMVPALEKRALPAIDAFLNKLRLLSLAAGTDRPSPDIGQTLREYLQPLDKSSR</sequence>
<comment type="caution">
    <text evidence="1">The sequence shown here is derived from an EMBL/GenBank/DDBJ whole genome shotgun (WGS) entry which is preliminary data.</text>
</comment>
<organism evidence="1 2">
    <name type="scientific">Microbulbifer flavimaris</name>
    <dbReference type="NCBI Taxonomy" id="1781068"/>
    <lineage>
        <taxon>Bacteria</taxon>
        <taxon>Pseudomonadati</taxon>
        <taxon>Pseudomonadota</taxon>
        <taxon>Gammaproteobacteria</taxon>
        <taxon>Cellvibrionales</taxon>
        <taxon>Microbulbiferaceae</taxon>
        <taxon>Microbulbifer</taxon>
    </lineage>
</organism>
<evidence type="ECO:0000313" key="2">
    <source>
        <dbReference type="Proteomes" id="UP000218427"/>
    </source>
</evidence>
<dbReference type="Proteomes" id="UP000218427">
    <property type="component" value="Unassembled WGS sequence"/>
</dbReference>
<accession>A0ABX4HYM5</accession>
<dbReference type="RefSeq" id="WP_067084640.1">
    <property type="nucleotide sequence ID" value="NZ_LRFG02000003.1"/>
</dbReference>
<name>A0ABX4HYM5_9GAMM</name>
<proteinExistence type="predicted"/>
<protein>
    <submittedName>
        <fullName evidence="1">Uncharacterized protein</fullName>
    </submittedName>
</protein>